<protein>
    <submittedName>
        <fullName evidence="2">Uncharacterized protein</fullName>
    </submittedName>
</protein>
<organism evidence="2 3">
    <name type="scientific">Penicillium angulare</name>
    <dbReference type="NCBI Taxonomy" id="116970"/>
    <lineage>
        <taxon>Eukaryota</taxon>
        <taxon>Fungi</taxon>
        <taxon>Dikarya</taxon>
        <taxon>Ascomycota</taxon>
        <taxon>Pezizomycotina</taxon>
        <taxon>Eurotiomycetes</taxon>
        <taxon>Eurotiomycetidae</taxon>
        <taxon>Eurotiales</taxon>
        <taxon>Aspergillaceae</taxon>
        <taxon>Penicillium</taxon>
    </lineage>
</organism>
<dbReference type="AlphaFoldDB" id="A0A9W9KJ49"/>
<feature type="signal peptide" evidence="1">
    <location>
        <begin position="1"/>
        <end position="20"/>
    </location>
</feature>
<reference evidence="2" key="2">
    <citation type="journal article" date="2023" name="IMA Fungus">
        <title>Comparative genomic study of the Penicillium genus elucidates a diverse pangenome and 15 lateral gene transfer events.</title>
        <authorList>
            <person name="Petersen C."/>
            <person name="Sorensen T."/>
            <person name="Nielsen M.R."/>
            <person name="Sondergaard T.E."/>
            <person name="Sorensen J.L."/>
            <person name="Fitzpatrick D.A."/>
            <person name="Frisvad J.C."/>
            <person name="Nielsen K.L."/>
        </authorList>
    </citation>
    <scope>NUCLEOTIDE SEQUENCE</scope>
    <source>
        <strain evidence="2">IBT 30069</strain>
    </source>
</reference>
<evidence type="ECO:0000313" key="3">
    <source>
        <dbReference type="Proteomes" id="UP001149165"/>
    </source>
</evidence>
<keyword evidence="3" id="KW-1185">Reference proteome</keyword>
<evidence type="ECO:0000313" key="2">
    <source>
        <dbReference type="EMBL" id="KAJ5107293.1"/>
    </source>
</evidence>
<dbReference type="OrthoDB" id="4922812at2759"/>
<comment type="caution">
    <text evidence="2">The sequence shown here is derived from an EMBL/GenBank/DDBJ whole genome shotgun (WGS) entry which is preliminary data.</text>
</comment>
<dbReference type="Proteomes" id="UP001149165">
    <property type="component" value="Unassembled WGS sequence"/>
</dbReference>
<gene>
    <name evidence="2" type="ORF">N7456_003968</name>
</gene>
<accession>A0A9W9KJ49</accession>
<sequence>MQLLLFTSGFLSIALYHTQHQVPIYHRKFHKSKLYLYLHIITGITEAVRYRLHRFTNPEETAILPQPLDVVSCFVWSWTSLALVKTLRRGHPLTTRPPYQAAACLRPIISLISFIWSIPSLHKVSISTLNSFVYARLAIFFFCHTPYIGSSSSGSSSYGTIYAISIPLAATLSVHESRVPGASVVFVFATVYVAGLNRWVTGKSRLLRESKGEGVSKYEKMLVSGLIRMGFVELEELRIVEGLKELQRPVYDEYVEDSVKVV</sequence>
<evidence type="ECO:0000256" key="1">
    <source>
        <dbReference type="SAM" id="SignalP"/>
    </source>
</evidence>
<keyword evidence="1" id="KW-0732">Signal</keyword>
<dbReference type="EMBL" id="JAPQKH010000003">
    <property type="protein sequence ID" value="KAJ5107293.1"/>
    <property type="molecule type" value="Genomic_DNA"/>
</dbReference>
<proteinExistence type="predicted"/>
<feature type="chain" id="PRO_5040912891" evidence="1">
    <location>
        <begin position="21"/>
        <end position="262"/>
    </location>
</feature>
<reference evidence="2" key="1">
    <citation type="submission" date="2022-11" db="EMBL/GenBank/DDBJ databases">
        <authorList>
            <person name="Petersen C."/>
        </authorList>
    </citation>
    <scope>NUCLEOTIDE SEQUENCE</scope>
    <source>
        <strain evidence="2">IBT 30069</strain>
    </source>
</reference>
<name>A0A9W9KJ49_9EURO</name>